<name>A0ABD5RXB5_9EURY</name>
<dbReference type="AlphaFoldDB" id="A0ABD5RXB5"/>
<comment type="caution">
    <text evidence="1">The sequence shown here is derived from an EMBL/GenBank/DDBJ whole genome shotgun (WGS) entry which is preliminary data.</text>
</comment>
<evidence type="ECO:0000313" key="1">
    <source>
        <dbReference type="EMBL" id="MFC6724095.1"/>
    </source>
</evidence>
<keyword evidence="2" id="KW-1185">Reference proteome</keyword>
<protein>
    <submittedName>
        <fullName evidence="1">Uncharacterized protein</fullName>
    </submittedName>
</protein>
<dbReference type="Proteomes" id="UP001596328">
    <property type="component" value="Unassembled WGS sequence"/>
</dbReference>
<gene>
    <name evidence="1" type="ORF">ACFQE1_06840</name>
</gene>
<dbReference type="EMBL" id="JBHSWU010000099">
    <property type="protein sequence ID" value="MFC6724095.1"/>
    <property type="molecule type" value="Genomic_DNA"/>
</dbReference>
<evidence type="ECO:0000313" key="2">
    <source>
        <dbReference type="Proteomes" id="UP001596328"/>
    </source>
</evidence>
<proteinExistence type="predicted"/>
<reference evidence="1 2" key="1">
    <citation type="journal article" date="2019" name="Int. J. Syst. Evol. Microbiol.">
        <title>The Global Catalogue of Microorganisms (GCM) 10K type strain sequencing project: providing services to taxonomists for standard genome sequencing and annotation.</title>
        <authorList>
            <consortium name="The Broad Institute Genomics Platform"/>
            <consortium name="The Broad Institute Genome Sequencing Center for Infectious Disease"/>
            <person name="Wu L."/>
            <person name="Ma J."/>
        </authorList>
    </citation>
    <scope>NUCLEOTIDE SEQUENCE [LARGE SCALE GENOMIC DNA]</scope>
    <source>
        <strain evidence="1 2">NBRC 111368</strain>
    </source>
</reference>
<accession>A0ABD5RXB5</accession>
<sequence>MTNPARSGSVVPLGECSARESGGSIYGLFPAAQAAANGIEQGDELVLGYDGESNTVLMSPKTAVEPGHWAEDWI</sequence>
<organism evidence="1 2">
    <name type="scientific">Halobium palmae</name>
    <dbReference type="NCBI Taxonomy" id="1776492"/>
    <lineage>
        <taxon>Archaea</taxon>
        <taxon>Methanobacteriati</taxon>
        <taxon>Methanobacteriota</taxon>
        <taxon>Stenosarchaea group</taxon>
        <taxon>Halobacteria</taxon>
        <taxon>Halobacteriales</taxon>
        <taxon>Haloferacaceae</taxon>
        <taxon>Halobium</taxon>
    </lineage>
</organism>